<keyword evidence="1" id="KW-0732">Signal</keyword>
<sequence>MRCKLHRVFPLLLVTAAFSLPSGRPYHNGDGLHQAAFQVQGFLEWEFPPDPNSTHHLIFNGVNGLLQRWPNTFRRNGHSIVPATIPTGTVLYHGRTDNRVPDVPEWFAFDFEHSYVFGISSCYVISVQAKRPLRLLYFDGSSAATMKDGPMDSQDIIAWGKPRPDKYTSDRERLKVLCDWGRPFGLDGFVRMEFHFEVMICDVADGLEVVTLLDLMPKNVTGPINHPGPRPAPPPVYPPPGWRGSLPGYGRTRFEAYVAGGWHNLAPGETRVQLDYTGLITFYDPTLSSLVEARQGKDRSHHSLEGISAVDTARVHAELQYVLTHEQTSGSSVDWGSIARVVVERYADRLEYLRFLLSPNATFTDATEQAFTARSQLLVMLAPYMTTVDVPQQLPASANVSWLAPVVRRCATTQTSRIPLGMLTPQEVRIHAAVENTLREICRRLALLWVQFFDVEGENKAMAAEVIEVGHRHVDELMSWLDWSLWVRCEPACDLGEICYLPSWPFLKGDDPYDMTPRCIAPEDAVPYYM</sequence>
<reference evidence="2" key="1">
    <citation type="submission" date="2019-10" db="EMBL/GenBank/DDBJ databases">
        <authorList>
            <consortium name="DOE Joint Genome Institute"/>
            <person name="Kuo A."/>
            <person name="Miyauchi S."/>
            <person name="Kiss E."/>
            <person name="Drula E."/>
            <person name="Kohler A."/>
            <person name="Sanchez-Garcia M."/>
            <person name="Andreopoulos B."/>
            <person name="Barry K.W."/>
            <person name="Bonito G."/>
            <person name="Buee M."/>
            <person name="Carver A."/>
            <person name="Chen C."/>
            <person name="Cichocki N."/>
            <person name="Clum A."/>
            <person name="Culley D."/>
            <person name="Crous P.W."/>
            <person name="Fauchery L."/>
            <person name="Girlanda M."/>
            <person name="Hayes R."/>
            <person name="Keri Z."/>
            <person name="LaButti K."/>
            <person name="Lipzen A."/>
            <person name="Lombard V."/>
            <person name="Magnuson J."/>
            <person name="Maillard F."/>
            <person name="Morin E."/>
            <person name="Murat C."/>
            <person name="Nolan M."/>
            <person name="Ohm R."/>
            <person name="Pangilinan J."/>
            <person name="Pereira M."/>
            <person name="Perotto S."/>
            <person name="Peter M."/>
            <person name="Riley R."/>
            <person name="Sitrit Y."/>
            <person name="Stielow B."/>
            <person name="Szollosi G."/>
            <person name="Zifcakova L."/>
            <person name="Stursova M."/>
            <person name="Spatafora J.W."/>
            <person name="Tedersoo L."/>
            <person name="Vaario L.-M."/>
            <person name="Yamada A."/>
            <person name="Yan M."/>
            <person name="Wang P."/>
            <person name="Xu J."/>
            <person name="Bruns T."/>
            <person name="Baldrian P."/>
            <person name="Vilgalys R."/>
            <person name="Henrissat B."/>
            <person name="Grigoriev I.V."/>
            <person name="Hibbett D."/>
            <person name="Nagy L.G."/>
            <person name="Martin F.M."/>
        </authorList>
    </citation>
    <scope>NUCLEOTIDE SEQUENCE</scope>
    <source>
        <strain evidence="2">Prilba</strain>
    </source>
</reference>
<organism evidence="2 3">
    <name type="scientific">Russula ochroleuca</name>
    <dbReference type="NCBI Taxonomy" id="152965"/>
    <lineage>
        <taxon>Eukaryota</taxon>
        <taxon>Fungi</taxon>
        <taxon>Dikarya</taxon>
        <taxon>Basidiomycota</taxon>
        <taxon>Agaricomycotina</taxon>
        <taxon>Agaricomycetes</taxon>
        <taxon>Russulales</taxon>
        <taxon>Russulaceae</taxon>
        <taxon>Russula</taxon>
    </lineage>
</organism>
<dbReference type="PANTHER" id="PTHR35204:SF1">
    <property type="entry name" value="ENTEROTOXIN"/>
    <property type="match status" value="1"/>
</dbReference>
<dbReference type="OrthoDB" id="10261782at2759"/>
<dbReference type="EMBL" id="WHVB01000013">
    <property type="protein sequence ID" value="KAF8477835.1"/>
    <property type="molecule type" value="Genomic_DNA"/>
</dbReference>
<comment type="caution">
    <text evidence="2">The sequence shown here is derived from an EMBL/GenBank/DDBJ whole genome shotgun (WGS) entry which is preliminary data.</text>
</comment>
<evidence type="ECO:0000313" key="2">
    <source>
        <dbReference type="EMBL" id="KAF8477835.1"/>
    </source>
</evidence>
<evidence type="ECO:0000313" key="3">
    <source>
        <dbReference type="Proteomes" id="UP000759537"/>
    </source>
</evidence>
<dbReference type="AlphaFoldDB" id="A0A9P5MSN3"/>
<proteinExistence type="predicted"/>
<feature type="signal peptide" evidence="1">
    <location>
        <begin position="1"/>
        <end position="19"/>
    </location>
</feature>
<dbReference type="Proteomes" id="UP000759537">
    <property type="component" value="Unassembled WGS sequence"/>
</dbReference>
<reference evidence="2" key="2">
    <citation type="journal article" date="2020" name="Nat. Commun.">
        <title>Large-scale genome sequencing of mycorrhizal fungi provides insights into the early evolution of symbiotic traits.</title>
        <authorList>
            <person name="Miyauchi S."/>
            <person name="Kiss E."/>
            <person name="Kuo A."/>
            <person name="Drula E."/>
            <person name="Kohler A."/>
            <person name="Sanchez-Garcia M."/>
            <person name="Morin E."/>
            <person name="Andreopoulos B."/>
            <person name="Barry K.W."/>
            <person name="Bonito G."/>
            <person name="Buee M."/>
            <person name="Carver A."/>
            <person name="Chen C."/>
            <person name="Cichocki N."/>
            <person name="Clum A."/>
            <person name="Culley D."/>
            <person name="Crous P.W."/>
            <person name="Fauchery L."/>
            <person name="Girlanda M."/>
            <person name="Hayes R.D."/>
            <person name="Keri Z."/>
            <person name="LaButti K."/>
            <person name="Lipzen A."/>
            <person name="Lombard V."/>
            <person name="Magnuson J."/>
            <person name="Maillard F."/>
            <person name="Murat C."/>
            <person name="Nolan M."/>
            <person name="Ohm R.A."/>
            <person name="Pangilinan J."/>
            <person name="Pereira M.F."/>
            <person name="Perotto S."/>
            <person name="Peter M."/>
            <person name="Pfister S."/>
            <person name="Riley R."/>
            <person name="Sitrit Y."/>
            <person name="Stielow J.B."/>
            <person name="Szollosi G."/>
            <person name="Zifcakova L."/>
            <person name="Stursova M."/>
            <person name="Spatafora J.W."/>
            <person name="Tedersoo L."/>
            <person name="Vaario L.M."/>
            <person name="Yamada A."/>
            <person name="Yan M."/>
            <person name="Wang P."/>
            <person name="Xu J."/>
            <person name="Bruns T."/>
            <person name="Baldrian P."/>
            <person name="Vilgalys R."/>
            <person name="Dunand C."/>
            <person name="Henrissat B."/>
            <person name="Grigoriev I.V."/>
            <person name="Hibbett D."/>
            <person name="Nagy L.G."/>
            <person name="Martin F.M."/>
        </authorList>
    </citation>
    <scope>NUCLEOTIDE SEQUENCE</scope>
    <source>
        <strain evidence="2">Prilba</strain>
    </source>
</reference>
<gene>
    <name evidence="2" type="ORF">DFH94DRAFT_855049</name>
</gene>
<dbReference type="PANTHER" id="PTHR35204">
    <property type="entry name" value="YALI0A21131P"/>
    <property type="match status" value="1"/>
</dbReference>
<dbReference type="InterPro" id="IPR038921">
    <property type="entry name" value="YOR389W-like"/>
</dbReference>
<accession>A0A9P5MSN3</accession>
<evidence type="ECO:0000256" key="1">
    <source>
        <dbReference type="SAM" id="SignalP"/>
    </source>
</evidence>
<protein>
    <submittedName>
        <fullName evidence="2">Uncharacterized protein</fullName>
    </submittedName>
</protein>
<feature type="chain" id="PRO_5040181546" evidence="1">
    <location>
        <begin position="20"/>
        <end position="530"/>
    </location>
</feature>
<name>A0A9P5MSN3_9AGAM</name>
<keyword evidence="3" id="KW-1185">Reference proteome</keyword>